<comment type="caution">
    <text evidence="2">The sequence shown here is derived from an EMBL/GenBank/DDBJ whole genome shotgun (WGS) entry which is preliminary data.</text>
</comment>
<sequence>MKILKFTLATVFISSLIALSSCSEKYGCTDPNSSRFNSDADSDDGSCIYQGEVVFWFDTLTTDSLIKDNIYELSYYLDSTFVGSTSVTNAFPAKPECGTLGTVTVRKDLGYIPAIAYEYRVIANNDSIYWKGNVLVSGKTCTGIELDF</sequence>
<dbReference type="Proteomes" id="UP000470771">
    <property type="component" value="Unassembled WGS sequence"/>
</dbReference>
<keyword evidence="1" id="KW-0732">Signal</keyword>
<dbReference type="AlphaFoldDB" id="A0A6N9NPG9"/>
<evidence type="ECO:0000313" key="3">
    <source>
        <dbReference type="Proteomes" id="UP000470771"/>
    </source>
</evidence>
<dbReference type="EMBL" id="WWNE01000012">
    <property type="protein sequence ID" value="NBG67017.1"/>
    <property type="molecule type" value="Genomic_DNA"/>
</dbReference>
<reference evidence="2 3" key="1">
    <citation type="submission" date="2019-12" db="EMBL/GenBank/DDBJ databases">
        <authorList>
            <person name="Zhao J."/>
        </authorList>
    </citation>
    <scope>NUCLEOTIDE SEQUENCE [LARGE SCALE GENOMIC DNA]</scope>
    <source>
        <strain evidence="2 3">S-15</strain>
    </source>
</reference>
<protein>
    <recommendedName>
        <fullName evidence="4">Lipoprotein</fullName>
    </recommendedName>
</protein>
<feature type="chain" id="PRO_5026735762" description="Lipoprotein" evidence="1">
    <location>
        <begin position="21"/>
        <end position="148"/>
    </location>
</feature>
<gene>
    <name evidence="2" type="ORF">GQN54_12885</name>
</gene>
<accession>A0A6N9NPG9</accession>
<dbReference type="PROSITE" id="PS51257">
    <property type="entry name" value="PROKAR_LIPOPROTEIN"/>
    <property type="match status" value="1"/>
</dbReference>
<keyword evidence="3" id="KW-1185">Reference proteome</keyword>
<dbReference type="RefSeq" id="WP_160633968.1">
    <property type="nucleotide sequence ID" value="NZ_WWNE01000012.1"/>
</dbReference>
<evidence type="ECO:0000256" key="1">
    <source>
        <dbReference type="SAM" id="SignalP"/>
    </source>
</evidence>
<feature type="signal peptide" evidence="1">
    <location>
        <begin position="1"/>
        <end position="20"/>
    </location>
</feature>
<name>A0A6N9NPG9_9FLAO</name>
<proteinExistence type="predicted"/>
<organism evidence="2 3">
    <name type="scientific">Acidiluteibacter ferrifornacis</name>
    <dbReference type="NCBI Taxonomy" id="2692424"/>
    <lineage>
        <taxon>Bacteria</taxon>
        <taxon>Pseudomonadati</taxon>
        <taxon>Bacteroidota</taxon>
        <taxon>Flavobacteriia</taxon>
        <taxon>Flavobacteriales</taxon>
        <taxon>Cryomorphaceae</taxon>
        <taxon>Acidiluteibacter</taxon>
    </lineage>
</organism>
<evidence type="ECO:0000313" key="2">
    <source>
        <dbReference type="EMBL" id="NBG67017.1"/>
    </source>
</evidence>
<evidence type="ECO:0008006" key="4">
    <source>
        <dbReference type="Google" id="ProtNLM"/>
    </source>
</evidence>